<dbReference type="EMBL" id="JACIGY010000001">
    <property type="protein sequence ID" value="MBB4410833.1"/>
    <property type="molecule type" value="Genomic_DNA"/>
</dbReference>
<evidence type="ECO:0000313" key="6">
    <source>
        <dbReference type="Proteomes" id="UP000524535"/>
    </source>
</evidence>
<dbReference type="InterPro" id="IPR009380">
    <property type="entry name" value="DUF1036"/>
</dbReference>
<evidence type="ECO:0000313" key="5">
    <source>
        <dbReference type="Proteomes" id="UP000520770"/>
    </source>
</evidence>
<dbReference type="Proteomes" id="UP000520770">
    <property type="component" value="Unassembled WGS sequence"/>
</dbReference>
<evidence type="ECO:0000313" key="4">
    <source>
        <dbReference type="EMBL" id="MBB4445521.1"/>
    </source>
</evidence>
<evidence type="ECO:0000313" key="3">
    <source>
        <dbReference type="EMBL" id="MBB4410833.1"/>
    </source>
</evidence>
<evidence type="ECO:0000313" key="2">
    <source>
        <dbReference type="EMBL" id="MBB4346773.1"/>
    </source>
</evidence>
<dbReference type="EMBL" id="JACIGW010000001">
    <property type="protein sequence ID" value="MBB4346773.1"/>
    <property type="molecule type" value="Genomic_DNA"/>
</dbReference>
<evidence type="ECO:0000313" key="7">
    <source>
        <dbReference type="Proteomes" id="UP000576087"/>
    </source>
</evidence>
<organism evidence="2 5">
    <name type="scientific">Aliirhizobium cellulosilyticum</name>
    <dbReference type="NCBI Taxonomy" id="393664"/>
    <lineage>
        <taxon>Bacteria</taxon>
        <taxon>Pseudomonadati</taxon>
        <taxon>Pseudomonadota</taxon>
        <taxon>Alphaproteobacteria</taxon>
        <taxon>Hyphomicrobiales</taxon>
        <taxon>Rhizobiaceae</taxon>
        <taxon>Aliirhizobium</taxon>
    </lineage>
</organism>
<proteinExistence type="predicted"/>
<dbReference type="Pfam" id="PF06282">
    <property type="entry name" value="DUF1036"/>
    <property type="match status" value="1"/>
</dbReference>
<dbReference type="Proteomes" id="UP000524535">
    <property type="component" value="Unassembled WGS sequence"/>
</dbReference>
<accession>A0A7W6WMV0</accession>
<sequence length="207" mass="22706">MSKSKPVQGDETNLSKRSGRATQSTTASLTFCPLRARKCLHDNHGDLTETVPIKSIKIYLRSLLSVPAGAFAVCASAPLLMASPAHADFRVCNGTQNLVGVAIGYRAQDGWNTEGWWQVPASTCATLIEGELQSRYYYLYAEDAARGGRWTGNINMCVAENEFKIVGVNDCFTRGHQRMGFKEYDTGRQGSWMVQLSDTPGTQEGQN</sequence>
<feature type="region of interest" description="Disordered" evidence="1">
    <location>
        <begin position="1"/>
        <end position="22"/>
    </location>
</feature>
<keyword evidence="6" id="KW-1185">Reference proteome</keyword>
<protein>
    <submittedName>
        <fullName evidence="2">Putative membrane protein</fullName>
    </submittedName>
</protein>
<name>A0A7W6WMV0_9HYPH</name>
<dbReference type="Proteomes" id="UP000576087">
    <property type="component" value="Unassembled WGS sequence"/>
</dbReference>
<dbReference type="EMBL" id="JACIHM010000001">
    <property type="protein sequence ID" value="MBB4445521.1"/>
    <property type="molecule type" value="Genomic_DNA"/>
</dbReference>
<gene>
    <name evidence="3" type="ORF">GGE31_001304</name>
    <name evidence="2" type="ORF">GGE33_000481</name>
    <name evidence="4" type="ORF">GGE35_001303</name>
</gene>
<evidence type="ECO:0000256" key="1">
    <source>
        <dbReference type="SAM" id="MobiDB-lite"/>
    </source>
</evidence>
<comment type="caution">
    <text evidence="2">The sequence shown here is derived from an EMBL/GenBank/DDBJ whole genome shotgun (WGS) entry which is preliminary data.</text>
</comment>
<reference evidence="5 6" key="1">
    <citation type="submission" date="2020-08" db="EMBL/GenBank/DDBJ databases">
        <title>Genomic Encyclopedia of Type Strains, Phase IV (KMG-V): Genome sequencing to study the core and pangenomes of soil and plant-associated prokaryotes.</title>
        <authorList>
            <person name="Whitman W."/>
        </authorList>
    </citation>
    <scope>NUCLEOTIDE SEQUENCE [LARGE SCALE GENOMIC DNA]</scope>
    <source>
        <strain evidence="3 6">SEMIA 444</strain>
        <strain evidence="2 5">SEMIA 448</strain>
        <strain evidence="4 7">SEMIA 452</strain>
    </source>
</reference>
<dbReference type="AlphaFoldDB" id="A0A7W6WMV0"/>